<dbReference type="Proteomes" id="UP000314294">
    <property type="component" value="Unassembled WGS sequence"/>
</dbReference>
<evidence type="ECO:0000313" key="1">
    <source>
        <dbReference type="EMBL" id="TNN73823.1"/>
    </source>
</evidence>
<dbReference type="AlphaFoldDB" id="A0A4Z2I9M4"/>
<gene>
    <name evidence="1" type="ORF">EYF80_015840</name>
</gene>
<accession>A0A4Z2I9M4</accession>
<organism evidence="1 2">
    <name type="scientific">Liparis tanakae</name>
    <name type="common">Tanaka's snailfish</name>
    <dbReference type="NCBI Taxonomy" id="230148"/>
    <lineage>
        <taxon>Eukaryota</taxon>
        <taxon>Metazoa</taxon>
        <taxon>Chordata</taxon>
        <taxon>Craniata</taxon>
        <taxon>Vertebrata</taxon>
        <taxon>Euteleostomi</taxon>
        <taxon>Actinopterygii</taxon>
        <taxon>Neopterygii</taxon>
        <taxon>Teleostei</taxon>
        <taxon>Neoteleostei</taxon>
        <taxon>Acanthomorphata</taxon>
        <taxon>Eupercaria</taxon>
        <taxon>Perciformes</taxon>
        <taxon>Cottioidei</taxon>
        <taxon>Cottales</taxon>
        <taxon>Liparidae</taxon>
        <taxon>Liparis</taxon>
    </lineage>
</organism>
<comment type="caution">
    <text evidence="1">The sequence shown here is derived from an EMBL/GenBank/DDBJ whole genome shotgun (WGS) entry which is preliminary data.</text>
</comment>
<keyword evidence="2" id="KW-1185">Reference proteome</keyword>
<proteinExistence type="predicted"/>
<evidence type="ECO:0000313" key="2">
    <source>
        <dbReference type="Proteomes" id="UP000314294"/>
    </source>
</evidence>
<reference evidence="1 2" key="1">
    <citation type="submission" date="2019-03" db="EMBL/GenBank/DDBJ databases">
        <title>First draft genome of Liparis tanakae, snailfish: a comprehensive survey of snailfish specific genes.</title>
        <authorList>
            <person name="Kim W."/>
            <person name="Song I."/>
            <person name="Jeong J.-H."/>
            <person name="Kim D."/>
            <person name="Kim S."/>
            <person name="Ryu S."/>
            <person name="Song J.Y."/>
            <person name="Lee S.K."/>
        </authorList>
    </citation>
    <scope>NUCLEOTIDE SEQUENCE [LARGE SCALE GENOMIC DNA]</scope>
    <source>
        <tissue evidence="1">Muscle</tissue>
    </source>
</reference>
<name>A0A4Z2I9M4_9TELE</name>
<sequence>MQLPTYHKHKSSAWLCMAAKEAYVLNSRKKVSSAKMGLVNTWRRYLETDENTSNLRVVGLRRGEKLDTSISHRMSRRNNVVGVQSNVLDPGGPVLLQEGVHLVPA</sequence>
<dbReference type="EMBL" id="SRLO01000120">
    <property type="protein sequence ID" value="TNN73823.1"/>
    <property type="molecule type" value="Genomic_DNA"/>
</dbReference>
<protein>
    <submittedName>
        <fullName evidence="1">Uncharacterized protein</fullName>
    </submittedName>
</protein>